<gene>
    <name evidence="1" type="ORF">GCM10010121_081010</name>
</gene>
<comment type="caution">
    <text evidence="1">The sequence shown here is derived from an EMBL/GenBank/DDBJ whole genome shotgun (WGS) entry which is preliminary data.</text>
</comment>
<evidence type="ECO:0000313" key="2">
    <source>
        <dbReference type="Proteomes" id="UP000657574"/>
    </source>
</evidence>
<accession>A0A917LE25</accession>
<dbReference type="EMBL" id="BMQA01000056">
    <property type="protein sequence ID" value="GGJ58140.1"/>
    <property type="molecule type" value="Genomic_DNA"/>
</dbReference>
<organism evidence="1 2">
    <name type="scientific">Streptomyces brasiliensis</name>
    <dbReference type="NCBI Taxonomy" id="1954"/>
    <lineage>
        <taxon>Bacteria</taxon>
        <taxon>Bacillati</taxon>
        <taxon>Actinomycetota</taxon>
        <taxon>Actinomycetes</taxon>
        <taxon>Kitasatosporales</taxon>
        <taxon>Streptomycetaceae</taxon>
        <taxon>Streptomyces</taxon>
    </lineage>
</organism>
<protein>
    <submittedName>
        <fullName evidence="1">Uncharacterized protein</fullName>
    </submittedName>
</protein>
<evidence type="ECO:0000313" key="1">
    <source>
        <dbReference type="EMBL" id="GGJ58140.1"/>
    </source>
</evidence>
<name>A0A917LE25_9ACTN</name>
<reference evidence="1" key="2">
    <citation type="submission" date="2020-09" db="EMBL/GenBank/DDBJ databases">
        <authorList>
            <person name="Sun Q."/>
            <person name="Ohkuma M."/>
        </authorList>
    </citation>
    <scope>NUCLEOTIDE SEQUENCE</scope>
    <source>
        <strain evidence="1">JCM 3086</strain>
    </source>
</reference>
<sequence length="66" mass="6598">MFMSNTSFCDGLTADTAAMTCGAYRRGYVEVAFPGANAQGPGRVVLCGVPGQATDLGAGAPGQVRG</sequence>
<proteinExistence type="predicted"/>
<keyword evidence="2" id="KW-1185">Reference proteome</keyword>
<reference evidence="1" key="1">
    <citation type="journal article" date="2014" name="Int. J. Syst. Evol. Microbiol.">
        <title>Complete genome sequence of Corynebacterium casei LMG S-19264T (=DSM 44701T), isolated from a smear-ripened cheese.</title>
        <authorList>
            <consortium name="US DOE Joint Genome Institute (JGI-PGF)"/>
            <person name="Walter F."/>
            <person name="Albersmeier A."/>
            <person name="Kalinowski J."/>
            <person name="Ruckert C."/>
        </authorList>
    </citation>
    <scope>NUCLEOTIDE SEQUENCE</scope>
    <source>
        <strain evidence="1">JCM 3086</strain>
    </source>
</reference>
<dbReference type="AlphaFoldDB" id="A0A917LE25"/>
<dbReference type="Proteomes" id="UP000657574">
    <property type="component" value="Unassembled WGS sequence"/>
</dbReference>